<dbReference type="EMBL" id="MU003500">
    <property type="protein sequence ID" value="KAF2473166.1"/>
    <property type="molecule type" value="Genomic_DNA"/>
</dbReference>
<evidence type="ECO:0000313" key="2">
    <source>
        <dbReference type="Proteomes" id="UP000799755"/>
    </source>
</evidence>
<organism evidence="1 2">
    <name type="scientific">Lindgomyces ingoldianus</name>
    <dbReference type="NCBI Taxonomy" id="673940"/>
    <lineage>
        <taxon>Eukaryota</taxon>
        <taxon>Fungi</taxon>
        <taxon>Dikarya</taxon>
        <taxon>Ascomycota</taxon>
        <taxon>Pezizomycotina</taxon>
        <taxon>Dothideomycetes</taxon>
        <taxon>Pleosporomycetidae</taxon>
        <taxon>Pleosporales</taxon>
        <taxon>Lindgomycetaceae</taxon>
        <taxon>Lindgomyces</taxon>
    </lineage>
</organism>
<reference evidence="1" key="1">
    <citation type="journal article" date="2020" name="Stud. Mycol.">
        <title>101 Dothideomycetes genomes: a test case for predicting lifestyles and emergence of pathogens.</title>
        <authorList>
            <person name="Haridas S."/>
            <person name="Albert R."/>
            <person name="Binder M."/>
            <person name="Bloem J."/>
            <person name="Labutti K."/>
            <person name="Salamov A."/>
            <person name="Andreopoulos B."/>
            <person name="Baker S."/>
            <person name="Barry K."/>
            <person name="Bills G."/>
            <person name="Bluhm B."/>
            <person name="Cannon C."/>
            <person name="Castanera R."/>
            <person name="Culley D."/>
            <person name="Daum C."/>
            <person name="Ezra D."/>
            <person name="Gonzalez J."/>
            <person name="Henrissat B."/>
            <person name="Kuo A."/>
            <person name="Liang C."/>
            <person name="Lipzen A."/>
            <person name="Lutzoni F."/>
            <person name="Magnuson J."/>
            <person name="Mondo S."/>
            <person name="Nolan M."/>
            <person name="Ohm R."/>
            <person name="Pangilinan J."/>
            <person name="Park H.-J."/>
            <person name="Ramirez L."/>
            <person name="Alfaro M."/>
            <person name="Sun H."/>
            <person name="Tritt A."/>
            <person name="Yoshinaga Y."/>
            <person name="Zwiers L.-H."/>
            <person name="Turgeon B."/>
            <person name="Goodwin S."/>
            <person name="Spatafora J."/>
            <person name="Crous P."/>
            <person name="Grigoriev I."/>
        </authorList>
    </citation>
    <scope>NUCLEOTIDE SEQUENCE</scope>
    <source>
        <strain evidence="1">ATCC 200398</strain>
    </source>
</reference>
<evidence type="ECO:0000313" key="1">
    <source>
        <dbReference type="EMBL" id="KAF2473166.1"/>
    </source>
</evidence>
<gene>
    <name evidence="1" type="ORF">BDR25DRAFT_129351</name>
</gene>
<name>A0ACB6R411_9PLEO</name>
<comment type="caution">
    <text evidence="1">The sequence shown here is derived from an EMBL/GenBank/DDBJ whole genome shotgun (WGS) entry which is preliminary data.</text>
</comment>
<sequence>MSFLRPTILRSAPFRSVLSIARQARIQTRFASQDYGSGAGDPVGEKPQEQGKSKATENIEHPGPPPPPNVGKSKSPSSNEQSSQSQSSGRSEGKSGGGVRGSNKEVKGSQPKILNESPPGKYDEGVRQHNEEMDQRAERAHEQISNEDAQKGKVPPGFWAGGLQLNDY</sequence>
<proteinExistence type="predicted"/>
<keyword evidence="2" id="KW-1185">Reference proteome</keyword>
<protein>
    <submittedName>
        <fullName evidence="1">Uncharacterized protein</fullName>
    </submittedName>
</protein>
<dbReference type="Proteomes" id="UP000799755">
    <property type="component" value="Unassembled WGS sequence"/>
</dbReference>
<accession>A0ACB6R411</accession>